<keyword evidence="11" id="KW-0325">Glycoprotein</keyword>
<evidence type="ECO:0000256" key="7">
    <source>
        <dbReference type="ARBA" id="ARBA00022630"/>
    </source>
</evidence>
<feature type="active site" description="Proton donor" evidence="18">
    <location>
        <position position="550"/>
    </location>
</feature>
<evidence type="ECO:0000256" key="6">
    <source>
        <dbReference type="ARBA" id="ARBA00022525"/>
    </source>
</evidence>
<keyword evidence="8" id="KW-0732">Signal</keyword>
<evidence type="ECO:0000256" key="11">
    <source>
        <dbReference type="ARBA" id="ARBA00023180"/>
    </source>
</evidence>
<dbReference type="Gene3D" id="3.50.50.60">
    <property type="entry name" value="FAD/NAD(P)-binding domain"/>
    <property type="match status" value="1"/>
</dbReference>
<dbReference type="EC" id="1.1.99.29" evidence="5"/>
<comment type="catalytic activity">
    <reaction evidence="14">
        <text>pyranose + acceptor = pyranos-2,3-diulose + reduced acceptor.</text>
        <dbReference type="EC" id="1.1.99.29"/>
    </reaction>
</comment>
<dbReference type="GO" id="GO:0005576">
    <property type="term" value="C:extracellular region"/>
    <property type="evidence" value="ECO:0007669"/>
    <property type="project" value="UniProtKB-SubCell"/>
</dbReference>
<evidence type="ECO:0000256" key="2">
    <source>
        <dbReference type="ARBA" id="ARBA00004613"/>
    </source>
</evidence>
<dbReference type="PANTHER" id="PTHR11552:SF201">
    <property type="entry name" value="GLUCOSE-METHANOL-CHOLINE OXIDOREDUCTASE N-TERMINAL DOMAIN-CONTAINING PROTEIN"/>
    <property type="match status" value="1"/>
</dbReference>
<feature type="domain" description="Glucose-methanol-choline oxidoreductase N-terminal" evidence="21">
    <location>
        <begin position="291"/>
        <end position="305"/>
    </location>
</feature>
<evidence type="ECO:0000256" key="18">
    <source>
        <dbReference type="PIRSR" id="PIRSR000137-1"/>
    </source>
</evidence>
<keyword evidence="6" id="KW-0964">Secreted</keyword>
<dbReference type="Pfam" id="PF05199">
    <property type="entry name" value="GMC_oxred_C"/>
    <property type="match status" value="1"/>
</dbReference>
<gene>
    <name evidence="22" type="ORF">P691DRAFT_775280</name>
</gene>
<dbReference type="Gene3D" id="3.30.560.10">
    <property type="entry name" value="Glucose Oxidase, domain 3"/>
    <property type="match status" value="1"/>
</dbReference>
<dbReference type="Proteomes" id="UP000807342">
    <property type="component" value="Unassembled WGS sequence"/>
</dbReference>
<evidence type="ECO:0000256" key="17">
    <source>
        <dbReference type="ARBA" id="ARBA00034059"/>
    </source>
</evidence>
<feature type="active site" description="Proton acceptor" evidence="18">
    <location>
        <position position="593"/>
    </location>
</feature>
<comment type="cofactor">
    <cofactor evidence="1">
        <name>FAD</name>
        <dbReference type="ChEBI" id="CHEBI:57692"/>
    </cofactor>
</comment>
<evidence type="ECO:0000256" key="12">
    <source>
        <dbReference type="ARBA" id="ARBA00024699"/>
    </source>
</evidence>
<dbReference type="SUPFAM" id="SSF54373">
    <property type="entry name" value="FAD-linked reductases, C-terminal domain"/>
    <property type="match status" value="1"/>
</dbReference>
<dbReference type="SUPFAM" id="SSF51905">
    <property type="entry name" value="FAD/NAD(P)-binding domain"/>
    <property type="match status" value="1"/>
</dbReference>
<sequence>MPRIELKDVISHSFDYTIIGGGTAGLALAARLTEDAEVSVLVLEAGEENLNDPLVLNIGQYGRTLGRKEYDWCSMTTPQVNANDVVFRWSRGRAVGGSSAINFTAFNKPSREDVDAWEKLGNEGWNWDKFDKYMQRATTYTPPNLSEIENMGGSVPDIVKELCREPVGNGPIQVSHPPLPTDIGVKAQQTLQNLGIPMAPAPLGGDPNGVVIGPATINPKTILRSFAANAYWEPNSARPNFNLLTGAVAQRLVTTEIDGELVVTGVEFSHKTGSGETYTAKSSKEVILSAGTLMTPQILELSGIGNPNVLHKVGIPVKLALEGVGENVQDHIICNVVFKLKDGVPVETFDTLHNPEAAKRYKALLTKGDGSYTAGIKISLFAPLSSLSDEADKIISSARTQIEAEIALAKYSRELAEQYMIQLEKLENKVPTCEIIGFPVFFGGGDDPPVAVRRHYSMLCSANSLFSRGTIHIATSDPQVQPTIDPHYFEQEIDLQMLREIVRFGRKMGNTAPLKNYFDETPVEITPGSDVFTDEELTNYLRNNASECFHTTGSASMLPREKGGVVNTNLKVYGTKNLRVADLSIVPLHFGSHSQSVAYGIGEMAADIIKGLA</sequence>
<accession>A0A9P5XC40</accession>
<evidence type="ECO:0000256" key="1">
    <source>
        <dbReference type="ARBA" id="ARBA00001974"/>
    </source>
</evidence>
<name>A0A9P5XC40_9AGAR</name>
<evidence type="ECO:0000259" key="21">
    <source>
        <dbReference type="PROSITE" id="PS00624"/>
    </source>
</evidence>
<dbReference type="PROSITE" id="PS00624">
    <property type="entry name" value="GMC_OXRED_2"/>
    <property type="match status" value="1"/>
</dbReference>
<dbReference type="GO" id="GO:0050660">
    <property type="term" value="F:flavin adenine dinucleotide binding"/>
    <property type="evidence" value="ECO:0007669"/>
    <property type="project" value="InterPro"/>
</dbReference>
<keyword evidence="7 19" id="KW-0285">Flavoprotein</keyword>
<comment type="caution">
    <text evidence="22">The sequence shown here is derived from an EMBL/GenBank/DDBJ whole genome shotgun (WGS) entry which is preliminary data.</text>
</comment>
<comment type="catalytic activity">
    <reaction evidence="16">
        <text>a pyranoside + acceptor = a pyranosid-3-ulose + reduced acceptor.</text>
        <dbReference type="EC" id="1.1.99.29"/>
    </reaction>
</comment>
<evidence type="ECO:0000256" key="16">
    <source>
        <dbReference type="ARBA" id="ARBA00034050"/>
    </source>
</evidence>
<evidence type="ECO:0000256" key="10">
    <source>
        <dbReference type="ARBA" id="ARBA00023002"/>
    </source>
</evidence>
<dbReference type="InterPro" id="IPR036188">
    <property type="entry name" value="FAD/NAD-bd_sf"/>
</dbReference>
<evidence type="ECO:0000256" key="4">
    <source>
        <dbReference type="ARBA" id="ARBA00011245"/>
    </source>
</evidence>
<dbReference type="PANTHER" id="PTHR11552">
    <property type="entry name" value="GLUCOSE-METHANOL-CHOLINE GMC OXIDOREDUCTASE"/>
    <property type="match status" value="1"/>
</dbReference>
<evidence type="ECO:0000256" key="13">
    <source>
        <dbReference type="ARBA" id="ARBA00033986"/>
    </source>
</evidence>
<evidence type="ECO:0000256" key="9">
    <source>
        <dbReference type="ARBA" id="ARBA00022827"/>
    </source>
</evidence>
<evidence type="ECO:0000256" key="19">
    <source>
        <dbReference type="RuleBase" id="RU003968"/>
    </source>
</evidence>
<evidence type="ECO:0000256" key="8">
    <source>
        <dbReference type="ARBA" id="ARBA00022729"/>
    </source>
</evidence>
<comment type="similarity">
    <text evidence="3 19">Belongs to the GMC oxidoreductase family.</text>
</comment>
<dbReference type="InterPro" id="IPR000172">
    <property type="entry name" value="GMC_OxRdtase_N"/>
</dbReference>
<dbReference type="EMBL" id="MU151155">
    <property type="protein sequence ID" value="KAF9448638.1"/>
    <property type="molecule type" value="Genomic_DNA"/>
</dbReference>
<comment type="catalytic activity">
    <reaction evidence="17">
        <text>a pyranoside + acceptor = a pyranosid-3,4-diulose + reduced acceptor.</text>
        <dbReference type="EC" id="1.1.99.29"/>
    </reaction>
</comment>
<evidence type="ECO:0000256" key="3">
    <source>
        <dbReference type="ARBA" id="ARBA00010790"/>
    </source>
</evidence>
<evidence type="ECO:0000313" key="23">
    <source>
        <dbReference type="Proteomes" id="UP000807342"/>
    </source>
</evidence>
<dbReference type="InterPro" id="IPR012132">
    <property type="entry name" value="GMC_OxRdtase"/>
</dbReference>
<comment type="catalytic activity">
    <reaction evidence="15">
        <text>pyranose + acceptor = pyranos-3-ulose + reduced acceptor.</text>
        <dbReference type="EC" id="1.1.99.29"/>
    </reaction>
</comment>
<reference evidence="22" key="1">
    <citation type="submission" date="2020-11" db="EMBL/GenBank/DDBJ databases">
        <authorList>
            <consortium name="DOE Joint Genome Institute"/>
            <person name="Ahrendt S."/>
            <person name="Riley R."/>
            <person name="Andreopoulos W."/>
            <person name="Labutti K."/>
            <person name="Pangilinan J."/>
            <person name="Ruiz-Duenas F.J."/>
            <person name="Barrasa J.M."/>
            <person name="Sanchez-Garcia M."/>
            <person name="Camarero S."/>
            <person name="Miyauchi S."/>
            <person name="Serrano A."/>
            <person name="Linde D."/>
            <person name="Babiker R."/>
            <person name="Drula E."/>
            <person name="Ayuso-Fernandez I."/>
            <person name="Pacheco R."/>
            <person name="Padilla G."/>
            <person name="Ferreira P."/>
            <person name="Barriuso J."/>
            <person name="Kellner H."/>
            <person name="Castanera R."/>
            <person name="Alfaro M."/>
            <person name="Ramirez L."/>
            <person name="Pisabarro A.G."/>
            <person name="Kuo A."/>
            <person name="Tritt A."/>
            <person name="Lipzen A."/>
            <person name="He G."/>
            <person name="Yan M."/>
            <person name="Ng V."/>
            <person name="Cullen D."/>
            <person name="Martin F."/>
            <person name="Rosso M.-N."/>
            <person name="Henrissat B."/>
            <person name="Hibbett D."/>
            <person name="Martinez A.T."/>
            <person name="Grigoriev I.V."/>
        </authorList>
    </citation>
    <scope>NUCLEOTIDE SEQUENCE</scope>
    <source>
        <strain evidence="22">MF-IS2</strain>
    </source>
</reference>
<dbReference type="InterPro" id="IPR007867">
    <property type="entry name" value="GMC_OxRtase_C"/>
</dbReference>
<comment type="subunit">
    <text evidence="4">Monomer.</text>
</comment>
<dbReference type="OrthoDB" id="269227at2759"/>
<dbReference type="Pfam" id="PF00732">
    <property type="entry name" value="GMC_oxred_N"/>
    <property type="match status" value="1"/>
</dbReference>
<comment type="catalytic activity">
    <reaction evidence="13">
        <text>pyranose + acceptor = pyranos-2-ulose + reduced acceptor.</text>
        <dbReference type="EC" id="1.1.99.29"/>
    </reaction>
</comment>
<keyword evidence="10" id="KW-0560">Oxidoreductase</keyword>
<dbReference type="PROSITE" id="PS00623">
    <property type="entry name" value="GMC_OXRED_1"/>
    <property type="match status" value="1"/>
</dbReference>
<proteinExistence type="inferred from homology"/>
<comment type="subcellular location">
    <subcellularLocation>
        <location evidence="2">Secreted</location>
    </subcellularLocation>
</comment>
<dbReference type="AlphaFoldDB" id="A0A9P5XC40"/>
<keyword evidence="9 19" id="KW-0274">FAD</keyword>
<evidence type="ECO:0000256" key="15">
    <source>
        <dbReference type="ARBA" id="ARBA00034029"/>
    </source>
</evidence>
<evidence type="ECO:0000256" key="5">
    <source>
        <dbReference type="ARBA" id="ARBA00013177"/>
    </source>
</evidence>
<comment type="function">
    <text evidence="12">Catalyzes the single-oxidation or sequential double oxidation reaction of carbohydrates primarily at carbon-2 and/or carbon-3 with the concomitant reduction of the flavin. The enzyme exhibits a broad sugar substrate specificity, oxidizing different aldopyranoses to the corresponding C-1, C-2, C-3 or C-1,2, C-2,3 and C-3,4 (di)dehydro sugars with substrate-specific regioselectivity. Accepts only a narrow range of electron acceptors such as substituted benzoquinones and complexed metal ions and reacts extremely slowly with O(2) as acceptor. May play a role in the natural recycling of plant matter by oxidizing all major monosaccharides in lignocellulose and by reducing quinone compounds or reactive radical species generated during lignin depolymerization.</text>
</comment>
<evidence type="ECO:0000259" key="20">
    <source>
        <dbReference type="PROSITE" id="PS00623"/>
    </source>
</evidence>
<protein>
    <recommendedName>
        <fullName evidence="5">pyranose dehydrogenase (acceptor)</fullName>
        <ecNumber evidence="5">1.1.99.29</ecNumber>
    </recommendedName>
</protein>
<evidence type="ECO:0000313" key="22">
    <source>
        <dbReference type="EMBL" id="KAF9448638.1"/>
    </source>
</evidence>
<keyword evidence="23" id="KW-1185">Reference proteome</keyword>
<feature type="domain" description="Glucose-methanol-choline oxidoreductase N-terminal" evidence="20">
    <location>
        <begin position="92"/>
        <end position="115"/>
    </location>
</feature>
<evidence type="ECO:0000256" key="14">
    <source>
        <dbReference type="ARBA" id="ARBA00034010"/>
    </source>
</evidence>
<dbReference type="PIRSF" id="PIRSF000137">
    <property type="entry name" value="Alcohol_oxidase"/>
    <property type="match status" value="1"/>
</dbReference>
<organism evidence="22 23">
    <name type="scientific">Macrolepiota fuliginosa MF-IS2</name>
    <dbReference type="NCBI Taxonomy" id="1400762"/>
    <lineage>
        <taxon>Eukaryota</taxon>
        <taxon>Fungi</taxon>
        <taxon>Dikarya</taxon>
        <taxon>Basidiomycota</taxon>
        <taxon>Agaricomycotina</taxon>
        <taxon>Agaricomycetes</taxon>
        <taxon>Agaricomycetidae</taxon>
        <taxon>Agaricales</taxon>
        <taxon>Agaricineae</taxon>
        <taxon>Agaricaceae</taxon>
        <taxon>Macrolepiota</taxon>
    </lineage>
</organism>
<dbReference type="GO" id="GO:0033718">
    <property type="term" value="F:pyranose dehydrogenase (acceptor) activity"/>
    <property type="evidence" value="ECO:0007669"/>
    <property type="project" value="UniProtKB-EC"/>
</dbReference>